<dbReference type="SMART" id="SM00382">
    <property type="entry name" value="AAA"/>
    <property type="match status" value="1"/>
</dbReference>
<dbReference type="PROSITE" id="PS50929">
    <property type="entry name" value="ABC_TM1F"/>
    <property type="match status" value="1"/>
</dbReference>
<dbReference type="SUPFAM" id="SSF52540">
    <property type="entry name" value="P-loop containing nucleoside triphosphate hydrolases"/>
    <property type="match status" value="1"/>
</dbReference>
<evidence type="ECO:0000256" key="10">
    <source>
        <dbReference type="SAM" id="Phobius"/>
    </source>
</evidence>
<organism evidence="13 14">
    <name type="scientific">Acholeplasma hippikon</name>
    <dbReference type="NCBI Taxonomy" id="264636"/>
    <lineage>
        <taxon>Bacteria</taxon>
        <taxon>Bacillati</taxon>
        <taxon>Mycoplasmatota</taxon>
        <taxon>Mollicutes</taxon>
        <taxon>Acholeplasmatales</taxon>
        <taxon>Acholeplasmataceae</taxon>
        <taxon>Acholeplasma</taxon>
    </lineage>
</organism>
<dbReference type="CDD" id="cd18548">
    <property type="entry name" value="ABC_6TM_Tm287_like"/>
    <property type="match status" value="1"/>
</dbReference>
<comment type="similarity">
    <text evidence="2">Belongs to the ABC transporter superfamily.</text>
</comment>
<evidence type="ECO:0000256" key="4">
    <source>
        <dbReference type="ARBA" id="ARBA00022475"/>
    </source>
</evidence>
<reference evidence="13 14" key="1">
    <citation type="submission" date="2019-01" db="EMBL/GenBank/DDBJ databases">
        <authorList>
            <consortium name="Pathogen Informatics"/>
        </authorList>
    </citation>
    <scope>NUCLEOTIDE SEQUENCE [LARGE SCALE GENOMIC DNA]</scope>
    <source>
        <strain evidence="13 14">NCTC10172</strain>
    </source>
</reference>
<keyword evidence="3" id="KW-0813">Transport</keyword>
<comment type="subcellular location">
    <subcellularLocation>
        <location evidence="1">Cell membrane</location>
        <topology evidence="1">Multi-pass membrane protein</topology>
    </subcellularLocation>
</comment>
<dbReference type="AlphaFoldDB" id="A0A449BJ97"/>
<evidence type="ECO:0000256" key="5">
    <source>
        <dbReference type="ARBA" id="ARBA00022692"/>
    </source>
</evidence>
<protein>
    <submittedName>
        <fullName evidence="13">ABC-type multidrug/protein/lipid transport system ATPase component</fullName>
        <ecNumber evidence="13">3.6.3.-</ecNumber>
    </submittedName>
</protein>
<keyword evidence="4" id="KW-1003">Cell membrane</keyword>
<evidence type="ECO:0000259" key="11">
    <source>
        <dbReference type="PROSITE" id="PS50893"/>
    </source>
</evidence>
<dbReference type="InterPro" id="IPR027417">
    <property type="entry name" value="P-loop_NTPase"/>
</dbReference>
<keyword evidence="6" id="KW-0547">Nucleotide-binding</keyword>
<evidence type="ECO:0000313" key="14">
    <source>
        <dbReference type="Proteomes" id="UP000290909"/>
    </source>
</evidence>
<evidence type="ECO:0000256" key="6">
    <source>
        <dbReference type="ARBA" id="ARBA00022741"/>
    </source>
</evidence>
<accession>A0A449BJ97</accession>
<dbReference type="InterPro" id="IPR036640">
    <property type="entry name" value="ABC1_TM_sf"/>
</dbReference>
<dbReference type="GO" id="GO:0005524">
    <property type="term" value="F:ATP binding"/>
    <property type="evidence" value="ECO:0007669"/>
    <property type="project" value="UniProtKB-KW"/>
</dbReference>
<dbReference type="Gene3D" id="1.20.1560.10">
    <property type="entry name" value="ABC transporter type 1, transmembrane domain"/>
    <property type="match status" value="1"/>
</dbReference>
<dbReference type="PROSITE" id="PS00211">
    <property type="entry name" value="ABC_TRANSPORTER_1"/>
    <property type="match status" value="1"/>
</dbReference>
<dbReference type="Proteomes" id="UP000290909">
    <property type="component" value="Chromosome"/>
</dbReference>
<proteinExistence type="inferred from homology"/>
<dbReference type="InterPro" id="IPR017871">
    <property type="entry name" value="ABC_transporter-like_CS"/>
</dbReference>
<dbReference type="InterPro" id="IPR003439">
    <property type="entry name" value="ABC_transporter-like_ATP-bd"/>
</dbReference>
<dbReference type="Pfam" id="PF00005">
    <property type="entry name" value="ABC_tran"/>
    <property type="match status" value="1"/>
</dbReference>
<dbReference type="PANTHER" id="PTHR43394">
    <property type="entry name" value="ATP-DEPENDENT PERMEASE MDL1, MITOCHONDRIAL"/>
    <property type="match status" value="1"/>
</dbReference>
<dbReference type="GO" id="GO:0015421">
    <property type="term" value="F:ABC-type oligopeptide transporter activity"/>
    <property type="evidence" value="ECO:0007669"/>
    <property type="project" value="TreeGrafter"/>
</dbReference>
<feature type="transmembrane region" description="Helical" evidence="10">
    <location>
        <begin position="54"/>
        <end position="76"/>
    </location>
</feature>
<dbReference type="EMBL" id="LR215050">
    <property type="protein sequence ID" value="VEU82534.1"/>
    <property type="molecule type" value="Genomic_DNA"/>
</dbReference>
<name>A0A449BJ97_9MOLU</name>
<dbReference type="InterPro" id="IPR011527">
    <property type="entry name" value="ABC1_TM_dom"/>
</dbReference>
<dbReference type="Pfam" id="PF00664">
    <property type="entry name" value="ABC_membrane"/>
    <property type="match status" value="1"/>
</dbReference>
<dbReference type="FunFam" id="3.40.50.300:FF:000221">
    <property type="entry name" value="Multidrug ABC transporter ATP-binding protein"/>
    <property type="match status" value="1"/>
</dbReference>
<keyword evidence="8 10" id="KW-1133">Transmembrane helix</keyword>
<gene>
    <name evidence="13" type="primary">mldB1_11</name>
    <name evidence="13" type="ORF">NCTC10172_00550</name>
</gene>
<dbReference type="GO" id="GO:0005886">
    <property type="term" value="C:plasma membrane"/>
    <property type="evidence" value="ECO:0007669"/>
    <property type="project" value="UniProtKB-SubCell"/>
</dbReference>
<evidence type="ECO:0000256" key="7">
    <source>
        <dbReference type="ARBA" id="ARBA00022840"/>
    </source>
</evidence>
<evidence type="ECO:0000256" key="9">
    <source>
        <dbReference type="ARBA" id="ARBA00023136"/>
    </source>
</evidence>
<sequence>MKFIFAKMGKYKVTVFFSLLLKTLGSFADLILPYLLAYLIDDVVLNVTKEEHKLVYVIGIIMLVVAVLGWGFNIYANRLAERVASSSVADVRAELFYKIERLDAIQVDKVTTTSLISRLTSDTYNIYSMIGSLQRLGIRAPMLLLGGIIIASFMDLTLTLVMVALLPFIFVIVYFYTKRGQPLYANIQKQVDNLIRTLRENITGVRVVRALSMTDHENKRFKEENTKTVKEELKATMTMNKIRPMIDIVMNIGLVVVLVLGAFRVSRGETKIGEILALTSYFTIILNAMSSITRIFIQTSRAQASANRIQEVLEMGTKLIDGTNEVFESDAPHIEFDDVTFSYHGKEAHLENINFKLYKGQTLGVLGATGSGKTTIINLLMRFYDPQIGQIKIFGEDIRTLKHEALRRHIGLVLQNDAVFSSSIRENIQFSRDMELEDVEFAKEIAQANFIDQIPEKFDYKVSQRGTNISGGQRQRLLIARAIAGKPKVLILDDASSALDYHTDRNLRKAINENLKDTTKIIVAQRISSIKDADLILVVEDGKIVAKGTHDELKKLSDYYKTLIVHQLGEEALWIRCQDHATNPEMMDHKYLKIKNKQLNVFGTTYLIIRND</sequence>
<evidence type="ECO:0000256" key="8">
    <source>
        <dbReference type="ARBA" id="ARBA00022989"/>
    </source>
</evidence>
<keyword evidence="13" id="KW-0378">Hydrolase</keyword>
<dbReference type="PANTHER" id="PTHR43394:SF1">
    <property type="entry name" value="ATP-BINDING CASSETTE SUB-FAMILY B MEMBER 10, MITOCHONDRIAL"/>
    <property type="match status" value="1"/>
</dbReference>
<keyword evidence="5 10" id="KW-0812">Transmembrane</keyword>
<dbReference type="InterPro" id="IPR039421">
    <property type="entry name" value="Type_1_exporter"/>
</dbReference>
<dbReference type="KEGG" id="ahk:NCTC10172_00550"/>
<feature type="domain" description="ABC transmembrane type-1" evidence="12">
    <location>
        <begin position="16"/>
        <end position="301"/>
    </location>
</feature>
<dbReference type="SUPFAM" id="SSF90123">
    <property type="entry name" value="ABC transporter transmembrane region"/>
    <property type="match status" value="1"/>
</dbReference>
<feature type="transmembrane region" description="Helical" evidence="10">
    <location>
        <begin position="160"/>
        <end position="177"/>
    </location>
</feature>
<evidence type="ECO:0000256" key="1">
    <source>
        <dbReference type="ARBA" id="ARBA00004651"/>
    </source>
</evidence>
<dbReference type="InterPro" id="IPR003593">
    <property type="entry name" value="AAA+_ATPase"/>
</dbReference>
<dbReference type="Gene3D" id="3.40.50.300">
    <property type="entry name" value="P-loop containing nucleotide triphosphate hydrolases"/>
    <property type="match status" value="1"/>
</dbReference>
<evidence type="ECO:0000313" key="13">
    <source>
        <dbReference type="EMBL" id="VEU82534.1"/>
    </source>
</evidence>
<dbReference type="GO" id="GO:0016887">
    <property type="term" value="F:ATP hydrolysis activity"/>
    <property type="evidence" value="ECO:0007669"/>
    <property type="project" value="InterPro"/>
</dbReference>
<feature type="transmembrane region" description="Helical" evidence="10">
    <location>
        <begin position="136"/>
        <end position="154"/>
    </location>
</feature>
<evidence type="ECO:0000256" key="2">
    <source>
        <dbReference type="ARBA" id="ARBA00005417"/>
    </source>
</evidence>
<evidence type="ECO:0000256" key="3">
    <source>
        <dbReference type="ARBA" id="ARBA00022448"/>
    </source>
</evidence>
<dbReference type="PROSITE" id="PS50893">
    <property type="entry name" value="ABC_TRANSPORTER_2"/>
    <property type="match status" value="1"/>
</dbReference>
<dbReference type="EC" id="3.6.3.-" evidence="13"/>
<keyword evidence="7" id="KW-0067">ATP-binding</keyword>
<evidence type="ECO:0000259" key="12">
    <source>
        <dbReference type="PROSITE" id="PS50929"/>
    </source>
</evidence>
<dbReference type="STRING" id="1408416.GCA_000702765_00934"/>
<feature type="transmembrane region" description="Helical" evidence="10">
    <location>
        <begin position="244"/>
        <end position="263"/>
    </location>
</feature>
<feature type="transmembrane region" description="Helical" evidence="10">
    <location>
        <begin position="275"/>
        <end position="297"/>
    </location>
</feature>
<keyword evidence="9 10" id="KW-0472">Membrane</keyword>
<keyword evidence="14" id="KW-1185">Reference proteome</keyword>
<feature type="domain" description="ABC transporter" evidence="11">
    <location>
        <begin position="334"/>
        <end position="566"/>
    </location>
</feature>